<dbReference type="AlphaFoldDB" id="A0AAV4NAN7"/>
<keyword evidence="2" id="KW-1185">Reference proteome</keyword>
<dbReference type="EMBL" id="BPLR01003058">
    <property type="protein sequence ID" value="GIX80741.1"/>
    <property type="molecule type" value="Genomic_DNA"/>
</dbReference>
<name>A0AAV4NAN7_CAEEX</name>
<accession>A0AAV4NAN7</accession>
<proteinExistence type="predicted"/>
<organism evidence="1 2">
    <name type="scientific">Caerostris extrusa</name>
    <name type="common">Bark spider</name>
    <name type="synonym">Caerostris bankana</name>
    <dbReference type="NCBI Taxonomy" id="172846"/>
    <lineage>
        <taxon>Eukaryota</taxon>
        <taxon>Metazoa</taxon>
        <taxon>Ecdysozoa</taxon>
        <taxon>Arthropoda</taxon>
        <taxon>Chelicerata</taxon>
        <taxon>Arachnida</taxon>
        <taxon>Araneae</taxon>
        <taxon>Araneomorphae</taxon>
        <taxon>Entelegynae</taxon>
        <taxon>Araneoidea</taxon>
        <taxon>Araneidae</taxon>
        <taxon>Caerostris</taxon>
    </lineage>
</organism>
<evidence type="ECO:0000313" key="2">
    <source>
        <dbReference type="Proteomes" id="UP001054945"/>
    </source>
</evidence>
<dbReference type="Proteomes" id="UP001054945">
    <property type="component" value="Unassembled WGS sequence"/>
</dbReference>
<evidence type="ECO:0000313" key="1">
    <source>
        <dbReference type="EMBL" id="GIX80741.1"/>
    </source>
</evidence>
<comment type="caution">
    <text evidence="1">The sequence shown here is derived from an EMBL/GenBank/DDBJ whole genome shotgun (WGS) entry which is preliminary data.</text>
</comment>
<protein>
    <submittedName>
        <fullName evidence="1">Uncharacterized protein</fullName>
    </submittedName>
</protein>
<gene>
    <name evidence="1" type="ORF">CEXT_555241</name>
</gene>
<reference evidence="1 2" key="1">
    <citation type="submission" date="2021-06" db="EMBL/GenBank/DDBJ databases">
        <title>Caerostris extrusa draft genome.</title>
        <authorList>
            <person name="Kono N."/>
            <person name="Arakawa K."/>
        </authorList>
    </citation>
    <scope>NUCLEOTIDE SEQUENCE [LARGE SCALE GENOMIC DNA]</scope>
</reference>
<sequence length="95" mass="10368">MCGGGGLVRPQSRALPWDEEERVALCMSLTMPSNNRALCSSVVGEVASGSGTERIGDAAEEPSDGWRCAGRTASDASTRWFLFFLKRNSYTCWMK</sequence>